<dbReference type="OrthoDB" id="2418342at2"/>
<proteinExistence type="predicted"/>
<keyword evidence="4" id="KW-1185">Reference proteome</keyword>
<keyword evidence="2" id="KW-1133">Transmembrane helix</keyword>
<evidence type="ECO:0000256" key="2">
    <source>
        <dbReference type="SAM" id="Phobius"/>
    </source>
</evidence>
<keyword evidence="2" id="KW-0812">Transmembrane</keyword>
<dbReference type="AlphaFoldDB" id="A0A430ALK8"/>
<protein>
    <submittedName>
        <fullName evidence="3">Uncharacterized protein</fullName>
    </submittedName>
</protein>
<organism evidence="3 4">
    <name type="scientific">Vagococcus acidifermentans</name>
    <dbReference type="NCBI Taxonomy" id="564710"/>
    <lineage>
        <taxon>Bacteria</taxon>
        <taxon>Bacillati</taxon>
        <taxon>Bacillota</taxon>
        <taxon>Bacilli</taxon>
        <taxon>Lactobacillales</taxon>
        <taxon>Enterococcaceae</taxon>
        <taxon>Vagococcus</taxon>
    </lineage>
</organism>
<dbReference type="Proteomes" id="UP000286773">
    <property type="component" value="Unassembled WGS sequence"/>
</dbReference>
<feature type="compositionally biased region" description="Polar residues" evidence="1">
    <location>
        <begin position="109"/>
        <end position="118"/>
    </location>
</feature>
<evidence type="ECO:0000313" key="3">
    <source>
        <dbReference type="EMBL" id="RSU09002.1"/>
    </source>
</evidence>
<comment type="caution">
    <text evidence="3">The sequence shown here is derived from an EMBL/GenBank/DDBJ whole genome shotgun (WGS) entry which is preliminary data.</text>
</comment>
<feature type="region of interest" description="Disordered" evidence="1">
    <location>
        <begin position="99"/>
        <end position="118"/>
    </location>
</feature>
<evidence type="ECO:0000313" key="4">
    <source>
        <dbReference type="Proteomes" id="UP000286773"/>
    </source>
</evidence>
<gene>
    <name evidence="3" type="ORF">CBF27_13695</name>
</gene>
<accession>A0A430ALK8</accession>
<reference evidence="3 4" key="1">
    <citation type="submission" date="2017-05" db="EMBL/GenBank/DDBJ databases">
        <title>Vagococcus spp. assemblies.</title>
        <authorList>
            <person name="Gulvik C.A."/>
        </authorList>
    </citation>
    <scope>NUCLEOTIDE SEQUENCE [LARGE SCALE GENOMIC DNA]</scope>
    <source>
        <strain evidence="3 4">LMG 24798</strain>
    </source>
</reference>
<sequence>MSKRTYYVKKTDTYHTYEFLEERQDDPKWREAFLAARRSRRLKLFFSFLLLIAVFLGTGYWFFYMQNDDSQNLSSSQESSGLAASQQAVVSSEQVVSSTSSADDESISQEASQRDSSQQDLNHFVVRQYTVDEQAVMTEEFLNWASGRAEIGGMAVNSDYFGHGASGIGDWYAPTADGPILVQQQHPDGRPGFDYYSIHALGGVIFYYSVYGTTGRTDEVNSQNGSLAEGFANVADNSKPIVKYMLCDNGVVYEMNSTGAYSDGFQVADDEGNFSSGSNGGNNFRVSEDNAAQQEWQRILSKYQ</sequence>
<feature type="transmembrane region" description="Helical" evidence="2">
    <location>
        <begin position="44"/>
        <end position="64"/>
    </location>
</feature>
<name>A0A430ALK8_9ENTE</name>
<dbReference type="EMBL" id="NGKC01000025">
    <property type="protein sequence ID" value="RSU09002.1"/>
    <property type="molecule type" value="Genomic_DNA"/>
</dbReference>
<keyword evidence="2" id="KW-0472">Membrane</keyword>
<evidence type="ECO:0000256" key="1">
    <source>
        <dbReference type="SAM" id="MobiDB-lite"/>
    </source>
</evidence>
<dbReference type="RefSeq" id="WP_126815276.1">
    <property type="nucleotide sequence ID" value="NZ_NGKC01000025.1"/>
</dbReference>